<keyword evidence="6" id="KW-0560">Oxidoreductase</keyword>
<dbReference type="HOGENOM" id="CLU_037935_1_0_10"/>
<dbReference type="Proteomes" id="UP000009872">
    <property type="component" value="Unassembled WGS sequence"/>
</dbReference>
<evidence type="ECO:0000259" key="13">
    <source>
        <dbReference type="Pfam" id="PF13462"/>
    </source>
</evidence>
<comment type="similarity">
    <text evidence="2">Belongs to the VKOR family.</text>
</comment>
<dbReference type="CDD" id="cd12921">
    <property type="entry name" value="VKOR_4"/>
    <property type="match status" value="1"/>
</dbReference>
<protein>
    <recommendedName>
        <fullName evidence="16">Peptidase C39 domain-containing protein</fullName>
    </recommendedName>
</protein>
<dbReference type="SUPFAM" id="SSF52833">
    <property type="entry name" value="Thioredoxin-like"/>
    <property type="match status" value="1"/>
</dbReference>
<dbReference type="Gene3D" id="1.20.1440.130">
    <property type="entry name" value="VKOR domain"/>
    <property type="match status" value="1"/>
</dbReference>
<keyword evidence="7 10" id="KW-0472">Membrane</keyword>
<keyword evidence="15" id="KW-1185">Reference proteome</keyword>
<dbReference type="GO" id="GO:0005524">
    <property type="term" value="F:ATP binding"/>
    <property type="evidence" value="ECO:0007669"/>
    <property type="project" value="InterPro"/>
</dbReference>
<evidence type="ECO:0000256" key="5">
    <source>
        <dbReference type="ARBA" id="ARBA00022989"/>
    </source>
</evidence>
<dbReference type="Pfam" id="PF07884">
    <property type="entry name" value="VKOR"/>
    <property type="match status" value="1"/>
</dbReference>
<evidence type="ECO:0000256" key="3">
    <source>
        <dbReference type="ARBA" id="ARBA00022692"/>
    </source>
</evidence>
<keyword evidence="5 10" id="KW-1133">Transmembrane helix</keyword>
<dbReference type="InterPro" id="IPR012336">
    <property type="entry name" value="Thioredoxin-like_fold"/>
</dbReference>
<dbReference type="STRING" id="742727.HMPREF9447_04351"/>
<keyword evidence="3 10" id="KW-0812">Transmembrane</keyword>
<dbReference type="AlphaFoldDB" id="K9DYY2"/>
<evidence type="ECO:0000256" key="9">
    <source>
        <dbReference type="ARBA" id="ARBA00023284"/>
    </source>
</evidence>
<comment type="subcellular location">
    <subcellularLocation>
        <location evidence="1">Membrane</location>
        <topology evidence="1">Multi-pass membrane protein</topology>
    </subcellularLocation>
</comment>
<feature type="domain" description="Peptidase C39" evidence="11">
    <location>
        <begin position="18"/>
        <end position="126"/>
    </location>
</feature>
<dbReference type="GO" id="GO:0016491">
    <property type="term" value="F:oxidoreductase activity"/>
    <property type="evidence" value="ECO:0007669"/>
    <property type="project" value="UniProtKB-KW"/>
</dbReference>
<evidence type="ECO:0000256" key="7">
    <source>
        <dbReference type="ARBA" id="ARBA00023136"/>
    </source>
</evidence>
<dbReference type="InterPro" id="IPR036249">
    <property type="entry name" value="Thioredoxin-like_sf"/>
</dbReference>
<reference evidence="14 15" key="1">
    <citation type="submission" date="2012-09" db="EMBL/GenBank/DDBJ databases">
        <title>The Genome Sequence of Bacteroides oleiciplenus YIT 12058.</title>
        <authorList>
            <consortium name="The Broad Institute Genome Sequencing Platform"/>
            <person name="Earl A."/>
            <person name="Ward D."/>
            <person name="Feldgarden M."/>
            <person name="Gevers D."/>
            <person name="Morotomi M."/>
            <person name="Walker B."/>
            <person name="Young S.K."/>
            <person name="Zeng Q."/>
            <person name="Gargeya S."/>
            <person name="Fitzgerald M."/>
            <person name="Haas B."/>
            <person name="Abouelleil A."/>
            <person name="Alvarado L."/>
            <person name="Arachchi H.M."/>
            <person name="Berlin A.M."/>
            <person name="Chapman S.B."/>
            <person name="Goldberg J."/>
            <person name="Griggs A."/>
            <person name="Gujja S."/>
            <person name="Hansen M."/>
            <person name="Howarth C."/>
            <person name="Imamovic A."/>
            <person name="Larimer J."/>
            <person name="McCowen C."/>
            <person name="Montmayeur A."/>
            <person name="Murphy C."/>
            <person name="Neiman D."/>
            <person name="Pearson M."/>
            <person name="Priest M."/>
            <person name="Roberts A."/>
            <person name="Saif S."/>
            <person name="Shea T."/>
            <person name="Sisk P."/>
            <person name="Sykes S."/>
            <person name="Wortman J."/>
            <person name="Nusbaum C."/>
            <person name="Birren B."/>
        </authorList>
    </citation>
    <scope>NUCLEOTIDE SEQUENCE [LARGE SCALE GENOMIC DNA]</scope>
    <source>
        <strain evidence="14 15">YIT 12058</strain>
    </source>
</reference>
<sequence length="519" mass="60656">MMFNKCNLTDTLYCYSKLYKRNIHKEDVQISLESSPAYPSMLSLYSTLHSIEIECDVIRAKFEDITMLNKPFLAHLKGQTTDNIILVKKIISNNILWYNTANSRFYKEEIDTFLKKWDGIILYSTNEEISANRKYKYIYLILLCLFAIPFFNIIDLAIVALNIIGLYSSYTIFAHEKGKRETVLNKICKVGKHIDCDSVTHSKLSHFGNITLADLGLIYFGTALFFSFSLLYNPFIINASETYSAILIVSFPFILYSLSVQLYIKKWCILCLSLDSIIILQICLFFIKEDFSFTYTITPLFQISYFFPLILLAVILLKKHFITKSKYIEQKIHSLRMHRTPAVFKLFVNRATVIRQDEYGLNIGEPNAPLTITTWISPYCPHCTEIVKSMFLFIHNKKVQWKIYFAGTNQKTENNRHYIVQLYFISLSISNKTQFVNAIKEWYDYDRTQISKKLSKYVIDKSAELILEKHIAYAKETGIKEYPTIFINGIRLPQEYTLNDFYYMVYDNDIINILNAPNI</sequence>
<dbReference type="GO" id="GO:0006508">
    <property type="term" value="P:proteolysis"/>
    <property type="evidence" value="ECO:0007669"/>
    <property type="project" value="InterPro"/>
</dbReference>
<evidence type="ECO:0000256" key="6">
    <source>
        <dbReference type="ARBA" id="ARBA00023002"/>
    </source>
</evidence>
<feature type="domain" description="Vitamin K epoxide reductase" evidence="12">
    <location>
        <begin position="157"/>
        <end position="284"/>
    </location>
</feature>
<keyword evidence="4" id="KW-0874">Quinone</keyword>
<dbReference type="Pfam" id="PF03412">
    <property type="entry name" value="Peptidase_C39"/>
    <property type="match status" value="1"/>
</dbReference>
<evidence type="ECO:0000256" key="1">
    <source>
        <dbReference type="ARBA" id="ARBA00004141"/>
    </source>
</evidence>
<feature type="domain" description="Thioredoxin-like fold" evidence="13">
    <location>
        <begin position="359"/>
        <end position="497"/>
    </location>
</feature>
<evidence type="ECO:0000256" key="8">
    <source>
        <dbReference type="ARBA" id="ARBA00023157"/>
    </source>
</evidence>
<feature type="transmembrane region" description="Helical" evidence="10">
    <location>
        <begin position="212"/>
        <end position="231"/>
    </location>
</feature>
<evidence type="ECO:0000259" key="12">
    <source>
        <dbReference type="Pfam" id="PF07884"/>
    </source>
</evidence>
<feature type="transmembrane region" description="Helical" evidence="10">
    <location>
        <begin position="137"/>
        <end position="170"/>
    </location>
</feature>
<dbReference type="RefSeq" id="WP_009131867.1">
    <property type="nucleotide sequence ID" value="NZ_JH992944.1"/>
</dbReference>
<comment type="caution">
    <text evidence="14">The sequence shown here is derived from an EMBL/GenBank/DDBJ whole genome shotgun (WGS) entry which is preliminary data.</text>
</comment>
<dbReference type="OrthoDB" id="1100563at2"/>
<evidence type="ECO:0000259" key="11">
    <source>
        <dbReference type="Pfam" id="PF03412"/>
    </source>
</evidence>
<name>K9DYY2_9BACE</name>
<dbReference type="eggNOG" id="COG1651">
    <property type="taxonomic scope" value="Bacteria"/>
</dbReference>
<dbReference type="Gene3D" id="3.90.70.10">
    <property type="entry name" value="Cysteine proteinases"/>
    <property type="match status" value="1"/>
</dbReference>
<proteinExistence type="inferred from homology"/>
<dbReference type="InterPro" id="IPR038354">
    <property type="entry name" value="VKOR_sf"/>
</dbReference>
<dbReference type="Gene3D" id="3.40.30.10">
    <property type="entry name" value="Glutaredoxin"/>
    <property type="match status" value="1"/>
</dbReference>
<evidence type="ECO:0000313" key="15">
    <source>
        <dbReference type="Proteomes" id="UP000009872"/>
    </source>
</evidence>
<dbReference type="InterPro" id="IPR005074">
    <property type="entry name" value="Peptidase_C39"/>
</dbReference>
<dbReference type="InterPro" id="IPR012932">
    <property type="entry name" value="VKOR"/>
</dbReference>
<evidence type="ECO:0008006" key="16">
    <source>
        <dbReference type="Google" id="ProtNLM"/>
    </source>
</evidence>
<keyword evidence="9" id="KW-0676">Redox-active center</keyword>
<dbReference type="GO" id="GO:0048038">
    <property type="term" value="F:quinone binding"/>
    <property type="evidence" value="ECO:0007669"/>
    <property type="project" value="UniProtKB-KW"/>
</dbReference>
<evidence type="ECO:0000256" key="10">
    <source>
        <dbReference type="SAM" id="Phobius"/>
    </source>
</evidence>
<dbReference type="GO" id="GO:0008233">
    <property type="term" value="F:peptidase activity"/>
    <property type="evidence" value="ECO:0007669"/>
    <property type="project" value="InterPro"/>
</dbReference>
<feature type="transmembrane region" description="Helical" evidence="10">
    <location>
        <begin position="293"/>
        <end position="317"/>
    </location>
</feature>
<evidence type="ECO:0000313" key="14">
    <source>
        <dbReference type="EMBL" id="EKU88511.1"/>
    </source>
</evidence>
<dbReference type="GO" id="GO:0016020">
    <property type="term" value="C:membrane"/>
    <property type="evidence" value="ECO:0007669"/>
    <property type="project" value="UniProtKB-SubCell"/>
</dbReference>
<dbReference type="PATRIC" id="fig|742727.4.peg.4439"/>
<evidence type="ECO:0000256" key="2">
    <source>
        <dbReference type="ARBA" id="ARBA00006214"/>
    </source>
</evidence>
<keyword evidence="8" id="KW-1015">Disulfide bond</keyword>
<dbReference type="Pfam" id="PF13462">
    <property type="entry name" value="Thioredoxin_4"/>
    <property type="match status" value="1"/>
</dbReference>
<organism evidence="14 15">
    <name type="scientific">Bacteroides oleiciplenus YIT 12058</name>
    <dbReference type="NCBI Taxonomy" id="742727"/>
    <lineage>
        <taxon>Bacteria</taxon>
        <taxon>Pseudomonadati</taxon>
        <taxon>Bacteroidota</taxon>
        <taxon>Bacteroidia</taxon>
        <taxon>Bacteroidales</taxon>
        <taxon>Bacteroidaceae</taxon>
        <taxon>Bacteroides</taxon>
    </lineage>
</organism>
<feature type="transmembrane region" description="Helical" evidence="10">
    <location>
        <begin position="243"/>
        <end position="260"/>
    </location>
</feature>
<evidence type="ECO:0000256" key="4">
    <source>
        <dbReference type="ARBA" id="ARBA00022719"/>
    </source>
</evidence>
<dbReference type="EMBL" id="ADLF01000020">
    <property type="protein sequence ID" value="EKU88511.1"/>
    <property type="molecule type" value="Genomic_DNA"/>
</dbReference>
<accession>K9DYY2</accession>
<gene>
    <name evidence="14" type="ORF">HMPREF9447_04351</name>
</gene>